<organism evidence="3 4">
    <name type="scientific">Galactobacter caseinivorans</name>
    <dbReference type="NCBI Taxonomy" id="2676123"/>
    <lineage>
        <taxon>Bacteria</taxon>
        <taxon>Bacillati</taxon>
        <taxon>Actinomycetota</taxon>
        <taxon>Actinomycetes</taxon>
        <taxon>Micrococcales</taxon>
        <taxon>Micrococcaceae</taxon>
        <taxon>Galactobacter</taxon>
    </lineage>
</organism>
<reference evidence="3 4" key="1">
    <citation type="submission" date="2018-07" db="EMBL/GenBank/DDBJ databases">
        <title>Arthrobacter sp. nov., isolated from raw cow's milk with high bacterial count.</title>
        <authorList>
            <person name="Hahne J."/>
            <person name="Isele D."/>
            <person name="Lipski A."/>
        </authorList>
    </citation>
    <scope>NUCLEOTIDE SEQUENCE [LARGE SCALE GENOMIC DNA]</scope>
    <source>
        <strain evidence="3 4">JZ R-183</strain>
    </source>
</reference>
<dbReference type="InterPro" id="IPR029058">
    <property type="entry name" value="AB_hydrolase_fold"/>
</dbReference>
<accession>A0A496PMQ8</accession>
<dbReference type="PANTHER" id="PTHR48081">
    <property type="entry name" value="AB HYDROLASE SUPERFAMILY PROTEIN C4A8.06C"/>
    <property type="match status" value="1"/>
</dbReference>
<dbReference type="InterPro" id="IPR013094">
    <property type="entry name" value="AB_hydrolase_3"/>
</dbReference>
<dbReference type="PANTHER" id="PTHR48081:SF8">
    <property type="entry name" value="ALPHA_BETA HYDROLASE FOLD-3 DOMAIN-CONTAINING PROTEIN-RELATED"/>
    <property type="match status" value="1"/>
</dbReference>
<keyword evidence="1" id="KW-0378">Hydrolase</keyword>
<evidence type="ECO:0000313" key="3">
    <source>
        <dbReference type="EMBL" id="RKW71704.1"/>
    </source>
</evidence>
<evidence type="ECO:0000259" key="2">
    <source>
        <dbReference type="Pfam" id="PF07859"/>
    </source>
</evidence>
<dbReference type="SUPFAM" id="SSF53474">
    <property type="entry name" value="alpha/beta-Hydrolases"/>
    <property type="match status" value="1"/>
</dbReference>
<dbReference type="InterPro" id="IPR050300">
    <property type="entry name" value="GDXG_lipolytic_enzyme"/>
</dbReference>
<keyword evidence="4" id="KW-1185">Reference proteome</keyword>
<evidence type="ECO:0000256" key="1">
    <source>
        <dbReference type="ARBA" id="ARBA00022801"/>
    </source>
</evidence>
<dbReference type="Pfam" id="PF07859">
    <property type="entry name" value="Abhydrolase_3"/>
    <property type="match status" value="1"/>
</dbReference>
<name>A0A496PMQ8_9MICC</name>
<dbReference type="AlphaFoldDB" id="A0A496PMQ8"/>
<comment type="caution">
    <text evidence="3">The sequence shown here is derived from an EMBL/GenBank/DDBJ whole genome shotgun (WGS) entry which is preliminary data.</text>
</comment>
<proteinExistence type="predicted"/>
<feature type="domain" description="Alpha/beta hydrolase fold-3" evidence="2">
    <location>
        <begin position="96"/>
        <end position="299"/>
    </location>
</feature>
<dbReference type="EMBL" id="QQXL01000001">
    <property type="protein sequence ID" value="RKW71704.1"/>
    <property type="molecule type" value="Genomic_DNA"/>
</dbReference>
<evidence type="ECO:0000313" key="4">
    <source>
        <dbReference type="Proteomes" id="UP000273119"/>
    </source>
</evidence>
<dbReference type="Proteomes" id="UP000273119">
    <property type="component" value="Unassembled WGS sequence"/>
</dbReference>
<gene>
    <name evidence="3" type="ORF">DWQ67_02405</name>
</gene>
<sequence length="337" mass="35162">MTASHIPPAHPECRAGSAVGLAARHIGCADEELGQWVLRSRLEQAALGSRIPDPLELRGPRPRPPGPGLPWVKNTVLGNVACREYSAGQLQRTHVLVFAHGGAFVAGSLQSHDRLCRELAISTGRMVVAVNYRLAPEFPAPAAVEDVAAVMRALHREAAADGISLDVALGGDSAGATLALLAALRLHQAAPELVPSALWLICPNVDLTGRMARESDCAEGWGLSAAAMSHCLRLWAGAEAVSLTDSCAELLGALCGGEHPPRVLVATAGLDPLEAEGHRLAAALGVTPLHFPGLVHGFVQLGDVSPACATATREVVAWDGLRARGYPISSVMRPSTK</sequence>
<dbReference type="GO" id="GO:0016787">
    <property type="term" value="F:hydrolase activity"/>
    <property type="evidence" value="ECO:0007669"/>
    <property type="project" value="UniProtKB-KW"/>
</dbReference>
<dbReference type="Gene3D" id="3.40.50.1820">
    <property type="entry name" value="alpha/beta hydrolase"/>
    <property type="match status" value="1"/>
</dbReference>
<protein>
    <recommendedName>
        <fullName evidence="2">Alpha/beta hydrolase fold-3 domain-containing protein</fullName>
    </recommendedName>
</protein>